<sequence length="127" mass="13508">MAPQGPYKLVTVNNAPERAQRLIGRVVADVKDKYTIIHAANCEDISPEAVSAIVKDVQPDLLFTASMWTPEQSDAAHAAARSAAPGIRTFALPQGLQVERGPDAVVDFIKEHLPGLLEGAEADGPRG</sequence>
<keyword evidence="2" id="KW-1185">Reference proteome</keyword>
<evidence type="ECO:0000313" key="2">
    <source>
        <dbReference type="Proteomes" id="UP000799438"/>
    </source>
</evidence>
<dbReference type="AlphaFoldDB" id="A0A6A6B162"/>
<protein>
    <submittedName>
        <fullName evidence="1">Uncharacterized protein</fullName>
    </submittedName>
</protein>
<evidence type="ECO:0000313" key="1">
    <source>
        <dbReference type="EMBL" id="KAF2137586.1"/>
    </source>
</evidence>
<proteinExistence type="predicted"/>
<dbReference type="RefSeq" id="XP_033393301.1">
    <property type="nucleotide sequence ID" value="XM_033544416.1"/>
</dbReference>
<dbReference type="EMBL" id="ML995501">
    <property type="protein sequence ID" value="KAF2137586.1"/>
    <property type="molecule type" value="Genomic_DNA"/>
</dbReference>
<dbReference type="OrthoDB" id="2772415at2759"/>
<accession>A0A6A6B162</accession>
<dbReference type="GeneID" id="54301912"/>
<gene>
    <name evidence="1" type="ORF">K452DRAFT_321641</name>
</gene>
<name>A0A6A6B162_9PEZI</name>
<organism evidence="1 2">
    <name type="scientific">Aplosporella prunicola CBS 121167</name>
    <dbReference type="NCBI Taxonomy" id="1176127"/>
    <lineage>
        <taxon>Eukaryota</taxon>
        <taxon>Fungi</taxon>
        <taxon>Dikarya</taxon>
        <taxon>Ascomycota</taxon>
        <taxon>Pezizomycotina</taxon>
        <taxon>Dothideomycetes</taxon>
        <taxon>Dothideomycetes incertae sedis</taxon>
        <taxon>Botryosphaeriales</taxon>
        <taxon>Aplosporellaceae</taxon>
        <taxon>Aplosporella</taxon>
    </lineage>
</organism>
<dbReference type="Proteomes" id="UP000799438">
    <property type="component" value="Unassembled WGS sequence"/>
</dbReference>
<reference evidence="1" key="1">
    <citation type="journal article" date="2020" name="Stud. Mycol.">
        <title>101 Dothideomycetes genomes: a test case for predicting lifestyles and emergence of pathogens.</title>
        <authorList>
            <person name="Haridas S."/>
            <person name="Albert R."/>
            <person name="Binder M."/>
            <person name="Bloem J."/>
            <person name="Labutti K."/>
            <person name="Salamov A."/>
            <person name="Andreopoulos B."/>
            <person name="Baker S."/>
            <person name="Barry K."/>
            <person name="Bills G."/>
            <person name="Bluhm B."/>
            <person name="Cannon C."/>
            <person name="Castanera R."/>
            <person name="Culley D."/>
            <person name="Daum C."/>
            <person name="Ezra D."/>
            <person name="Gonzalez J."/>
            <person name="Henrissat B."/>
            <person name="Kuo A."/>
            <person name="Liang C."/>
            <person name="Lipzen A."/>
            <person name="Lutzoni F."/>
            <person name="Magnuson J."/>
            <person name="Mondo S."/>
            <person name="Nolan M."/>
            <person name="Ohm R."/>
            <person name="Pangilinan J."/>
            <person name="Park H.-J."/>
            <person name="Ramirez L."/>
            <person name="Alfaro M."/>
            <person name="Sun H."/>
            <person name="Tritt A."/>
            <person name="Yoshinaga Y."/>
            <person name="Zwiers L.-H."/>
            <person name="Turgeon B."/>
            <person name="Goodwin S."/>
            <person name="Spatafora J."/>
            <person name="Crous P."/>
            <person name="Grigoriev I."/>
        </authorList>
    </citation>
    <scope>NUCLEOTIDE SEQUENCE</scope>
    <source>
        <strain evidence="1">CBS 121167</strain>
    </source>
</reference>